<dbReference type="NCBIfam" id="NF001591">
    <property type="entry name" value="PRK00393.1"/>
    <property type="match status" value="1"/>
</dbReference>
<proteinExistence type="inferred from homology"/>
<evidence type="ECO:0000256" key="6">
    <source>
        <dbReference type="ARBA" id="ARBA00005520"/>
    </source>
</evidence>
<reference evidence="15 16" key="1">
    <citation type="submission" date="2021-11" db="EMBL/GenBank/DDBJ databases">
        <authorList>
            <person name="Depoorter E."/>
        </authorList>
    </citation>
    <scope>NUCLEOTIDE SEQUENCE [LARGE SCALE GENOMIC DNA]</scope>
    <source>
        <strain evidence="15 16">LMG 24289</strain>
    </source>
</reference>
<evidence type="ECO:0000256" key="12">
    <source>
        <dbReference type="ARBA" id="ARBA00023134"/>
    </source>
</evidence>
<dbReference type="InterPro" id="IPR032677">
    <property type="entry name" value="GTP_cyclohydro_II"/>
</dbReference>
<dbReference type="EMBL" id="CAKKNS010000001">
    <property type="protein sequence ID" value="CAH0415714.1"/>
    <property type="molecule type" value="Genomic_DNA"/>
</dbReference>
<evidence type="ECO:0000259" key="14">
    <source>
        <dbReference type="Pfam" id="PF00925"/>
    </source>
</evidence>
<feature type="domain" description="GTP cyclohydrolase II" evidence="14">
    <location>
        <begin position="218"/>
        <end position="376"/>
    </location>
</feature>
<keyword evidence="12" id="KW-0342">GTP-binding</keyword>
<gene>
    <name evidence="15" type="primary">ribBA_1</name>
    <name evidence="15" type="ORF">WFA24289_00008</name>
</gene>
<comment type="caution">
    <text evidence="15">The sequence shown here is derived from an EMBL/GenBank/DDBJ whole genome shotgun (WGS) entry which is preliminary data.</text>
</comment>
<dbReference type="InterPro" id="IPR000422">
    <property type="entry name" value="DHBP_synthase_RibB"/>
</dbReference>
<evidence type="ECO:0000256" key="4">
    <source>
        <dbReference type="ARBA" id="ARBA00004853"/>
    </source>
</evidence>
<comment type="pathway">
    <text evidence="4">Cofactor biosynthesis; riboflavin biosynthesis; 5-amino-6-(D-ribitylamino)uracil from GTP: step 1/4.</text>
</comment>
<dbReference type="Pfam" id="PF00926">
    <property type="entry name" value="DHBP_synthase"/>
    <property type="match status" value="1"/>
</dbReference>
<dbReference type="SUPFAM" id="SSF55821">
    <property type="entry name" value="YrdC/RibB"/>
    <property type="match status" value="1"/>
</dbReference>
<dbReference type="Gene3D" id="3.40.50.10990">
    <property type="entry name" value="GTP cyclohydrolase II"/>
    <property type="match status" value="1"/>
</dbReference>
<dbReference type="InterPro" id="IPR000926">
    <property type="entry name" value="RibA"/>
</dbReference>
<dbReference type="Gene3D" id="3.90.870.10">
    <property type="entry name" value="DHBP synthase"/>
    <property type="match status" value="1"/>
</dbReference>
<sequence>MKTEQLASVARVKNALAAMKQGALVIVADDAQREHEGDLIGLAAFVSEATINQMLTLGRGLLCVPMTAQRATDLALTPMVSDNTEKFGTKFTLSVDHKATVTGVSVADRKMTVKALADGQSVATDFERPGHIFPLIADDGGVLVRPGHTEAAVDLAKLAGVPPVSYIIEILNPDGTMAREAELAEIARTNNLLQISIQDIITYREVTEDMVLQPGPTVKLPSDHGNFNLTAYPNPAGEPDLLIASQKVSADIPLVRLHSECFTGDVLGSQRCECGPQLHAALAAIDAQGGYVVYLRQEGRGIGLAAKLQAYTLQEGGFDTYDANTFLGHAPDARTYEHAAAILKAQGITQVRLLTNNPEKIADLEKHGITVVERVPLQVGENANNEAYLATKKAKFKHML</sequence>
<evidence type="ECO:0000256" key="7">
    <source>
        <dbReference type="ARBA" id="ARBA00022619"/>
    </source>
</evidence>
<keyword evidence="8" id="KW-0479">Metal-binding</keyword>
<dbReference type="NCBIfam" id="TIGR00506">
    <property type="entry name" value="ribB"/>
    <property type="match status" value="1"/>
</dbReference>
<keyword evidence="11" id="KW-0862">Zinc</keyword>
<keyword evidence="10" id="KW-0378">Hydrolase</keyword>
<comment type="function">
    <text evidence="3">Catalyzes the conversion of D-ribulose 5-phosphate to formate and 3,4-dihydroxy-2-butanone 4-phosphate.</text>
</comment>
<dbReference type="Proteomes" id="UP000789707">
    <property type="component" value="Unassembled WGS sequence"/>
</dbReference>
<dbReference type="PANTHER" id="PTHR21327:SF18">
    <property type="entry name" value="3,4-DIHYDROXY-2-BUTANONE 4-PHOSPHATE SYNTHASE"/>
    <property type="match status" value="1"/>
</dbReference>
<evidence type="ECO:0000256" key="9">
    <source>
        <dbReference type="ARBA" id="ARBA00022741"/>
    </source>
</evidence>
<evidence type="ECO:0000256" key="8">
    <source>
        <dbReference type="ARBA" id="ARBA00022723"/>
    </source>
</evidence>
<accession>A0ABN8BK12</accession>
<comment type="similarity">
    <text evidence="6">In the N-terminal section; belongs to the DHBP synthase family.</text>
</comment>
<evidence type="ECO:0000313" key="16">
    <source>
        <dbReference type="Proteomes" id="UP000789707"/>
    </source>
</evidence>
<evidence type="ECO:0000256" key="1">
    <source>
        <dbReference type="ARBA" id="ARBA00000141"/>
    </source>
</evidence>
<dbReference type="PANTHER" id="PTHR21327">
    <property type="entry name" value="GTP CYCLOHYDROLASE II-RELATED"/>
    <property type="match status" value="1"/>
</dbReference>
<keyword evidence="9" id="KW-0547">Nucleotide-binding</keyword>
<evidence type="ECO:0000256" key="11">
    <source>
        <dbReference type="ARBA" id="ARBA00022833"/>
    </source>
</evidence>
<evidence type="ECO:0000256" key="3">
    <source>
        <dbReference type="ARBA" id="ARBA00002284"/>
    </source>
</evidence>
<keyword evidence="16" id="KW-1185">Reference proteome</keyword>
<dbReference type="CDD" id="cd00641">
    <property type="entry name" value="GTP_cyclohydro2"/>
    <property type="match status" value="1"/>
</dbReference>
<keyword evidence="7" id="KW-0686">Riboflavin biosynthesis</keyword>
<dbReference type="Pfam" id="PF00925">
    <property type="entry name" value="GTP_cyclohydro2"/>
    <property type="match status" value="1"/>
</dbReference>
<comment type="pathway">
    <text evidence="5">Cofactor biosynthesis; riboflavin biosynthesis; 2-hydroxy-3-oxobutyl phosphate from D-ribulose 5-phosphate: step 1/1.</text>
</comment>
<dbReference type="SUPFAM" id="SSF142695">
    <property type="entry name" value="RibA-like"/>
    <property type="match status" value="1"/>
</dbReference>
<evidence type="ECO:0000256" key="2">
    <source>
        <dbReference type="ARBA" id="ARBA00001947"/>
    </source>
</evidence>
<name>A0ABN8BK12_9LACO</name>
<organism evidence="15 16">
    <name type="scientific">Periweissella fabaria</name>
    <dbReference type="NCBI Taxonomy" id="546157"/>
    <lineage>
        <taxon>Bacteria</taxon>
        <taxon>Bacillati</taxon>
        <taxon>Bacillota</taxon>
        <taxon>Bacilli</taxon>
        <taxon>Lactobacillales</taxon>
        <taxon>Lactobacillaceae</taxon>
        <taxon>Periweissella</taxon>
    </lineage>
</organism>
<evidence type="ECO:0000256" key="10">
    <source>
        <dbReference type="ARBA" id="ARBA00022801"/>
    </source>
</evidence>
<comment type="catalytic activity">
    <reaction evidence="13">
        <text>GTP + 4 H2O = 2,5-diamino-6-hydroxy-4-(5-phosphoribosylamino)-pyrimidine + formate + 2 phosphate + 3 H(+)</text>
        <dbReference type="Rhea" id="RHEA:23704"/>
        <dbReference type="ChEBI" id="CHEBI:15377"/>
        <dbReference type="ChEBI" id="CHEBI:15378"/>
        <dbReference type="ChEBI" id="CHEBI:15740"/>
        <dbReference type="ChEBI" id="CHEBI:37565"/>
        <dbReference type="ChEBI" id="CHEBI:43474"/>
        <dbReference type="ChEBI" id="CHEBI:58614"/>
        <dbReference type="EC" id="3.5.4.25"/>
    </reaction>
</comment>
<comment type="cofactor">
    <cofactor evidence="2">
        <name>Zn(2+)</name>
        <dbReference type="ChEBI" id="CHEBI:29105"/>
    </cofactor>
</comment>
<dbReference type="InterPro" id="IPR017945">
    <property type="entry name" value="DHBP_synth_RibB-like_a/b_dom"/>
</dbReference>
<evidence type="ECO:0000256" key="5">
    <source>
        <dbReference type="ARBA" id="ARBA00004904"/>
    </source>
</evidence>
<dbReference type="RefSeq" id="WP_230095802.1">
    <property type="nucleotide sequence ID" value="NZ_CAKKNS010000001.1"/>
</dbReference>
<evidence type="ECO:0000256" key="13">
    <source>
        <dbReference type="ARBA" id="ARBA00049295"/>
    </source>
</evidence>
<dbReference type="PIRSF" id="PIRSF001259">
    <property type="entry name" value="RibA"/>
    <property type="match status" value="1"/>
</dbReference>
<evidence type="ECO:0000313" key="15">
    <source>
        <dbReference type="EMBL" id="CAH0415714.1"/>
    </source>
</evidence>
<protein>
    <submittedName>
        <fullName evidence="15">Riboflavin biosynthesis protein RibBA</fullName>
    </submittedName>
</protein>
<dbReference type="NCBIfam" id="TIGR00505">
    <property type="entry name" value="ribA"/>
    <property type="match status" value="1"/>
</dbReference>
<comment type="catalytic activity">
    <reaction evidence="1">
        <text>D-ribulose 5-phosphate = (2S)-2-hydroxy-3-oxobutyl phosphate + formate + H(+)</text>
        <dbReference type="Rhea" id="RHEA:18457"/>
        <dbReference type="ChEBI" id="CHEBI:15378"/>
        <dbReference type="ChEBI" id="CHEBI:15740"/>
        <dbReference type="ChEBI" id="CHEBI:58121"/>
        <dbReference type="ChEBI" id="CHEBI:58830"/>
        <dbReference type="EC" id="4.1.99.12"/>
    </reaction>
</comment>
<dbReference type="InterPro" id="IPR036144">
    <property type="entry name" value="RibA-like_sf"/>
</dbReference>